<feature type="DNA-binding region" description="H-T-H motif" evidence="5">
    <location>
        <begin position="33"/>
        <end position="53"/>
    </location>
</feature>
<keyword evidence="3" id="KW-0863">Zinc-finger</keyword>
<dbReference type="InterPro" id="IPR050863">
    <property type="entry name" value="CenT-Element_Derived"/>
</dbReference>
<dbReference type="PROSITE" id="PS50960">
    <property type="entry name" value="HTH_PSQ"/>
    <property type="match status" value="1"/>
</dbReference>
<dbReference type="InterPro" id="IPR036397">
    <property type="entry name" value="RNaseH_sf"/>
</dbReference>
<dbReference type="InterPro" id="IPR001965">
    <property type="entry name" value="Znf_PHD"/>
</dbReference>
<evidence type="ECO:0000256" key="6">
    <source>
        <dbReference type="SAM" id="MobiDB-lite"/>
    </source>
</evidence>
<dbReference type="SUPFAM" id="SSF57903">
    <property type="entry name" value="FYVE/PHD zinc finger"/>
    <property type="match status" value="1"/>
</dbReference>
<dbReference type="Pfam" id="PF03184">
    <property type="entry name" value="DDE_1"/>
    <property type="match status" value="1"/>
</dbReference>
<keyword evidence="2" id="KW-0479">Metal-binding</keyword>
<dbReference type="InterPro" id="IPR007889">
    <property type="entry name" value="HTH_Psq"/>
</dbReference>
<dbReference type="Pfam" id="PF05225">
    <property type="entry name" value="HTH_psq"/>
    <property type="match status" value="1"/>
</dbReference>
<accession>A0A1Y1M0X3</accession>
<evidence type="ECO:0000313" key="8">
    <source>
        <dbReference type="EMBL" id="JAV76877.1"/>
    </source>
</evidence>
<protein>
    <recommendedName>
        <fullName evidence="7">HTH psq-type domain-containing protein</fullName>
    </recommendedName>
</protein>
<evidence type="ECO:0000259" key="7">
    <source>
        <dbReference type="PROSITE" id="PS50960"/>
    </source>
</evidence>
<evidence type="ECO:0000256" key="4">
    <source>
        <dbReference type="ARBA" id="ARBA00022833"/>
    </source>
</evidence>
<dbReference type="EMBL" id="GEZM01047343">
    <property type="protein sequence ID" value="JAV76877.1"/>
    <property type="molecule type" value="Transcribed_RNA"/>
</dbReference>
<evidence type="ECO:0000256" key="3">
    <source>
        <dbReference type="ARBA" id="ARBA00022771"/>
    </source>
</evidence>
<dbReference type="PANTHER" id="PTHR19303:SF74">
    <property type="entry name" value="POGO TRANSPOSABLE ELEMENT WITH KRAB DOMAIN"/>
    <property type="match status" value="1"/>
</dbReference>
<dbReference type="InterPro" id="IPR011011">
    <property type="entry name" value="Znf_FYVE_PHD"/>
</dbReference>
<evidence type="ECO:0000256" key="2">
    <source>
        <dbReference type="ARBA" id="ARBA00022723"/>
    </source>
</evidence>
<comment type="subcellular location">
    <subcellularLocation>
        <location evidence="1 5">Nucleus</location>
    </subcellularLocation>
</comment>
<dbReference type="CDD" id="cd15517">
    <property type="entry name" value="PHD_TCF19_like"/>
    <property type="match status" value="1"/>
</dbReference>
<proteinExistence type="predicted"/>
<organism evidence="8">
    <name type="scientific">Photinus pyralis</name>
    <name type="common">Common eastern firefly</name>
    <name type="synonym">Lampyris pyralis</name>
    <dbReference type="NCBI Taxonomy" id="7054"/>
    <lineage>
        <taxon>Eukaryota</taxon>
        <taxon>Metazoa</taxon>
        <taxon>Ecdysozoa</taxon>
        <taxon>Arthropoda</taxon>
        <taxon>Hexapoda</taxon>
        <taxon>Insecta</taxon>
        <taxon>Pterygota</taxon>
        <taxon>Neoptera</taxon>
        <taxon>Endopterygota</taxon>
        <taxon>Coleoptera</taxon>
        <taxon>Polyphaga</taxon>
        <taxon>Elateriformia</taxon>
        <taxon>Elateroidea</taxon>
        <taxon>Lampyridae</taxon>
        <taxon>Lampyrinae</taxon>
        <taxon>Photinus</taxon>
    </lineage>
</organism>
<dbReference type="InterPro" id="IPR009057">
    <property type="entry name" value="Homeodomain-like_sf"/>
</dbReference>
<name>A0A1Y1M0X3_PHOPY</name>
<dbReference type="Gene3D" id="3.30.420.10">
    <property type="entry name" value="Ribonuclease H-like superfamily/Ribonuclease H"/>
    <property type="match status" value="1"/>
</dbReference>
<dbReference type="SMART" id="SM00249">
    <property type="entry name" value="PHD"/>
    <property type="match status" value="1"/>
</dbReference>
<feature type="region of interest" description="Disordered" evidence="6">
    <location>
        <begin position="420"/>
        <end position="462"/>
    </location>
</feature>
<keyword evidence="5" id="KW-0539">Nucleus</keyword>
<dbReference type="GO" id="GO:0008270">
    <property type="term" value="F:zinc ion binding"/>
    <property type="evidence" value="ECO:0007669"/>
    <property type="project" value="UniProtKB-KW"/>
</dbReference>
<dbReference type="GO" id="GO:0003677">
    <property type="term" value="F:DNA binding"/>
    <property type="evidence" value="ECO:0007669"/>
    <property type="project" value="UniProtKB-UniRule"/>
</dbReference>
<dbReference type="PANTHER" id="PTHR19303">
    <property type="entry name" value="TRANSPOSON"/>
    <property type="match status" value="1"/>
</dbReference>
<dbReference type="AlphaFoldDB" id="A0A1Y1M0X3"/>
<keyword evidence="4" id="KW-0862">Zinc</keyword>
<keyword evidence="5" id="KW-0238">DNA-binding</keyword>
<feature type="compositionally biased region" description="Low complexity" evidence="6">
    <location>
        <begin position="398"/>
        <end position="407"/>
    </location>
</feature>
<dbReference type="GO" id="GO:0005634">
    <property type="term" value="C:nucleus"/>
    <property type="evidence" value="ECO:0007669"/>
    <property type="project" value="UniProtKB-SubCell"/>
</dbReference>
<sequence>MPRKYVRVTERTRWDENDMKRALKAVNDRKLGVRKAAKQFNVPYSTLWDKLKQGSSTARMGRRTVFTMEVELQIADHVKMLASMFYGLTKLELRRACYEFAEINQIKHPFNKERKLAGNDWYYGFIRRHSGISLRKPEPTSLNRINAFNKIDVQKFFENLKIVYEKHKFPPEKIFNVDETGITNVHVPQKVLAAKKMRRLGAITSGERGKNITVVCTMSASGGYVPPLFIYPRQRLPPHLCKDGPPGSIYRCSKSGWMTEDLFYDWLVHFSKHSHPSVDSPVLIIMDNHTTHTTLKAFEFCKENGIVVVSIPPHTSHRLQPLDVTFYGPLKTAYNQECGSFLKVNSYEKILQENVASLFTKAYNRVATIEKAVKGFLSTGIFPFNENIFPEEEYTLSQDQDQLQDPPIGDDEHQFRSATPENVIHDGPSTSGLPQKPPALKYKKRRSSSDSDSSAILEEKSDDEDFTTDKTIVWPISKISPVPLKKPCLRAKAVQKKNSIIFTATPNKVELEERERRRKNKEEVDKRKTVKVRLEARSKTSTETKSKTKSKTVIYTECNIQDNSCMFCSEFGKDGELWYACTSCGEWAHAECTDVEKPEGYTCDKCR</sequence>
<dbReference type="SUPFAM" id="SSF46689">
    <property type="entry name" value="Homeodomain-like"/>
    <property type="match status" value="1"/>
</dbReference>
<reference evidence="8" key="1">
    <citation type="journal article" date="2016" name="Sci. Rep.">
        <title>Molecular characterization of firefly nuptial gifts: a multi-omics approach sheds light on postcopulatory sexual selection.</title>
        <authorList>
            <person name="Al-Wathiqui N."/>
            <person name="Fallon T.R."/>
            <person name="South A."/>
            <person name="Weng J.K."/>
            <person name="Lewis S.M."/>
        </authorList>
    </citation>
    <scope>NUCLEOTIDE SEQUENCE</scope>
</reference>
<dbReference type="InterPro" id="IPR004875">
    <property type="entry name" value="DDE_SF_endonuclease_dom"/>
</dbReference>
<dbReference type="Gene3D" id="1.10.10.60">
    <property type="entry name" value="Homeodomain-like"/>
    <property type="match status" value="1"/>
</dbReference>
<evidence type="ECO:0000256" key="5">
    <source>
        <dbReference type="PROSITE-ProRule" id="PRU00320"/>
    </source>
</evidence>
<evidence type="ECO:0000256" key="1">
    <source>
        <dbReference type="ARBA" id="ARBA00004123"/>
    </source>
</evidence>
<feature type="region of interest" description="Disordered" evidence="6">
    <location>
        <begin position="395"/>
        <end position="414"/>
    </location>
</feature>
<feature type="domain" description="HTH psq-type" evidence="7">
    <location>
        <begin position="1"/>
        <end position="57"/>
    </location>
</feature>